<dbReference type="InterPro" id="IPR049241">
    <property type="entry name" value="DUF6876"/>
</dbReference>
<dbReference type="OrthoDB" id="1255124at2"/>
<reference evidence="2 3" key="1">
    <citation type="submission" date="2019-03" db="EMBL/GenBank/DDBJ databases">
        <title>Dyadobacter AR-3-6 sp. nov., isolated from arctic soil.</title>
        <authorList>
            <person name="Chaudhary D.K."/>
        </authorList>
    </citation>
    <scope>NUCLEOTIDE SEQUENCE [LARGE SCALE GENOMIC DNA]</scope>
    <source>
        <strain evidence="2 3">AR-3-6</strain>
    </source>
</reference>
<proteinExistence type="predicted"/>
<dbReference type="Pfam" id="PF21781">
    <property type="entry name" value="DUF6876"/>
    <property type="match status" value="1"/>
</dbReference>
<organism evidence="2 3">
    <name type="scientific">Dyadobacter psychrotolerans</name>
    <dbReference type="NCBI Taxonomy" id="2541721"/>
    <lineage>
        <taxon>Bacteria</taxon>
        <taxon>Pseudomonadati</taxon>
        <taxon>Bacteroidota</taxon>
        <taxon>Cytophagia</taxon>
        <taxon>Cytophagales</taxon>
        <taxon>Spirosomataceae</taxon>
        <taxon>Dyadobacter</taxon>
    </lineage>
</organism>
<comment type="caution">
    <text evidence="2">The sequence shown here is derived from an EMBL/GenBank/DDBJ whole genome shotgun (WGS) entry which is preliminary data.</text>
</comment>
<name>A0A4R5D7R3_9BACT</name>
<accession>A0A4R5D7R3</accession>
<gene>
    <name evidence="2" type="ORF">E0F88_32225</name>
</gene>
<dbReference type="EMBL" id="SMFL01000024">
    <property type="protein sequence ID" value="TDE08717.1"/>
    <property type="molecule type" value="Genomic_DNA"/>
</dbReference>
<evidence type="ECO:0000259" key="1">
    <source>
        <dbReference type="Pfam" id="PF21781"/>
    </source>
</evidence>
<feature type="domain" description="DUF6876" evidence="1">
    <location>
        <begin position="6"/>
        <end position="121"/>
    </location>
</feature>
<evidence type="ECO:0000313" key="2">
    <source>
        <dbReference type="EMBL" id="TDE08717.1"/>
    </source>
</evidence>
<keyword evidence="3" id="KW-1185">Reference proteome</keyword>
<protein>
    <recommendedName>
        <fullName evidence="1">DUF6876 domain-containing protein</fullName>
    </recommendedName>
</protein>
<evidence type="ECO:0000313" key="3">
    <source>
        <dbReference type="Proteomes" id="UP000294850"/>
    </source>
</evidence>
<sequence length="121" mass="14101">MRTEKLTKADLAEFTGTEQWYRHPIVKSTLYTDGIKYVAETAGAYWLIDEIAFQQTHPLVKNEEFQVWTLNVDLEQSKAVLTCDDGNDRIIYTKQISYTDFPLEEIKIYVTDNVILLPSEY</sequence>
<dbReference type="AlphaFoldDB" id="A0A4R5D7R3"/>
<dbReference type="Proteomes" id="UP000294850">
    <property type="component" value="Unassembled WGS sequence"/>
</dbReference>